<dbReference type="AlphaFoldDB" id="A0AB39PLQ6"/>
<reference evidence="1" key="1">
    <citation type="submission" date="2024-07" db="EMBL/GenBank/DDBJ databases">
        <authorList>
            <person name="Yu S.T."/>
        </authorList>
    </citation>
    <scope>NUCLEOTIDE SEQUENCE</scope>
    <source>
        <strain evidence="1">R21</strain>
    </source>
</reference>
<name>A0AB39PLQ6_9ACTN</name>
<organism evidence="1">
    <name type="scientific">Streptomyces sp. R21</name>
    <dbReference type="NCBI Taxonomy" id="3238627"/>
    <lineage>
        <taxon>Bacteria</taxon>
        <taxon>Bacillati</taxon>
        <taxon>Actinomycetota</taxon>
        <taxon>Actinomycetes</taxon>
        <taxon>Kitasatosporales</taxon>
        <taxon>Streptomycetaceae</taxon>
        <taxon>Streptomyces</taxon>
    </lineage>
</organism>
<protein>
    <submittedName>
        <fullName evidence="1">ATP/GTP-binding protein</fullName>
    </submittedName>
</protein>
<dbReference type="RefSeq" id="WP_369242281.1">
    <property type="nucleotide sequence ID" value="NZ_CP163435.1"/>
</dbReference>
<gene>
    <name evidence="1" type="ORF">AB5J56_44890</name>
</gene>
<proteinExistence type="predicted"/>
<evidence type="ECO:0000313" key="1">
    <source>
        <dbReference type="EMBL" id="XDQ31404.1"/>
    </source>
</evidence>
<sequence>MLAQALLAAGAGEQEEAELALCTLAAVGRVLSGRICWSGGHSGCRKAISVARQGEAVSDTGLSWSARLAGIWGRAESTVTKIVLVVVFALGLVAQFVKPVGDALQDKVYLGGALLTAVGYVLYSEVQRLNAVHTTHQETEQSLAATVRRLEDELQRLNQVLRPRVTPAALRTEIRQAVEAGGEVHLAAMSFTGETFVNPVKSMLYNLSRDPARSVHVRVLVPDFTKEIDVPGQVGAGGRICDAPEFREHLRRMVVEHELRLKAHIRRMAARGQGTLTVEFRVLHVSPLRKLYFINTGVAYEGLYDKLDLRPDPDCAAAPGPDTAEGDLLDILGGSRLDRWSLDNGEQDRKNLARCREFFETLWQGARELTPTTPPPTRPDVS</sequence>
<accession>A0AB39PLQ6</accession>
<dbReference type="EMBL" id="CP163435">
    <property type="protein sequence ID" value="XDQ31404.1"/>
    <property type="molecule type" value="Genomic_DNA"/>
</dbReference>